<evidence type="ECO:0000313" key="3">
    <source>
        <dbReference type="Proteomes" id="UP000037395"/>
    </source>
</evidence>
<sequence length="242" mass="26205">MTGQWQELGTPGGIEAYVHRPAGEVRGAVVVCSELYGVNAYLRRVCAELADLGYVAVAPDFYWRNARRTELGYGAEEREAGLVLMTALDRDELVADAAAALDAARALADGHGVAFFGMSMGGHIAVRAATELRFELAAVYYPGWLLNSGFPLVGPVPPLETAERIAANGVYLLGFCGELDHILPQEEWREAERRLTDAKVGHELVTYPGARHGFAADRPADHDATATADAWRRVRGALAERL</sequence>
<feature type="domain" description="Dienelactone hydrolase" evidence="1">
    <location>
        <begin position="14"/>
        <end position="236"/>
    </location>
</feature>
<dbReference type="Gene3D" id="3.40.50.1820">
    <property type="entry name" value="alpha/beta hydrolase"/>
    <property type="match status" value="1"/>
</dbReference>
<accession>A0A1E7NGA2</accession>
<dbReference type="Proteomes" id="UP000037395">
    <property type="component" value="Unassembled WGS sequence"/>
</dbReference>
<organism evidence="2 3">
    <name type="scientific">Kitasatospora aureofaciens</name>
    <name type="common">Streptomyces aureofaciens</name>
    <dbReference type="NCBI Taxonomy" id="1894"/>
    <lineage>
        <taxon>Bacteria</taxon>
        <taxon>Bacillati</taxon>
        <taxon>Actinomycetota</taxon>
        <taxon>Actinomycetes</taxon>
        <taxon>Kitasatosporales</taxon>
        <taxon>Streptomycetaceae</taxon>
        <taxon>Kitasatospora</taxon>
    </lineage>
</organism>
<proteinExistence type="predicted"/>
<dbReference type="RefSeq" id="WP_043480378.1">
    <property type="nucleotide sequence ID" value="NZ_JBIWMM010000003.1"/>
</dbReference>
<dbReference type="GO" id="GO:0016787">
    <property type="term" value="F:hydrolase activity"/>
    <property type="evidence" value="ECO:0007669"/>
    <property type="project" value="InterPro"/>
</dbReference>
<dbReference type="InterPro" id="IPR029058">
    <property type="entry name" value="AB_hydrolase_fold"/>
</dbReference>
<comment type="caution">
    <text evidence="2">The sequence shown here is derived from an EMBL/GenBank/DDBJ whole genome shotgun (WGS) entry which is preliminary data.</text>
</comment>
<gene>
    <name evidence="2" type="ORF">HS99_0003310</name>
</gene>
<dbReference type="InterPro" id="IPR051049">
    <property type="entry name" value="Dienelactone_hydrolase-like"/>
</dbReference>
<dbReference type="PANTHER" id="PTHR46623">
    <property type="entry name" value="CARBOXYMETHYLENEBUTENOLIDASE-RELATED"/>
    <property type="match status" value="1"/>
</dbReference>
<dbReference type="EMBL" id="JPRF03000001">
    <property type="protein sequence ID" value="OEV39702.1"/>
    <property type="molecule type" value="Genomic_DNA"/>
</dbReference>
<dbReference type="SUPFAM" id="SSF53474">
    <property type="entry name" value="alpha/beta-Hydrolases"/>
    <property type="match status" value="1"/>
</dbReference>
<evidence type="ECO:0000259" key="1">
    <source>
        <dbReference type="Pfam" id="PF01738"/>
    </source>
</evidence>
<dbReference type="AlphaFoldDB" id="A0A1E7NGA2"/>
<reference evidence="2" key="1">
    <citation type="submission" date="2016-08" db="EMBL/GenBank/DDBJ databases">
        <title>Sequencing, Assembly and Comparative Genomics of S. aureofaciens ATCC 10762.</title>
        <authorList>
            <person name="Gradnigo J.S."/>
            <person name="Johnson N."/>
            <person name="Somerville G.A."/>
        </authorList>
    </citation>
    <scope>NUCLEOTIDE SEQUENCE [LARGE SCALE GENOMIC DNA]</scope>
    <source>
        <strain evidence="2">ATCC 10762</strain>
    </source>
</reference>
<dbReference type="PANTHER" id="PTHR46623:SF6">
    <property type="entry name" value="ALPHA_BETA-HYDROLASES SUPERFAMILY PROTEIN"/>
    <property type="match status" value="1"/>
</dbReference>
<dbReference type="InterPro" id="IPR002925">
    <property type="entry name" value="Dienelactn_hydro"/>
</dbReference>
<name>A0A1E7NGA2_KITAU</name>
<evidence type="ECO:0000313" key="2">
    <source>
        <dbReference type="EMBL" id="OEV39702.1"/>
    </source>
</evidence>
<protein>
    <recommendedName>
        <fullName evidence="1">Dienelactone hydrolase domain-containing protein</fullName>
    </recommendedName>
</protein>
<dbReference type="Pfam" id="PF01738">
    <property type="entry name" value="DLH"/>
    <property type="match status" value="1"/>
</dbReference>
<keyword evidence="3" id="KW-1185">Reference proteome</keyword>